<sequence>MPLFDRLKSDCSADWDAYVRHAFVEQVGAGTLPEAAFRTYLVQDYLFLIQFARAYALAVFKGRTLSEMRSAHAGVKAILDVEMDLHVAFCGGWNLSEAEMEATSEARATTAYTRFVIDAGLRGDLLDLHVALSPCVIGYAEIARRLASETRALDADNPYRAWVAEYAGDAYGEVAAAAVDKLDVLGAELVTEARYPRLKALFAQACRLEADFWQMGLDGA</sequence>
<dbReference type="GO" id="GO:0005829">
    <property type="term" value="C:cytosol"/>
    <property type="evidence" value="ECO:0007669"/>
    <property type="project" value="TreeGrafter"/>
</dbReference>
<dbReference type="PANTHER" id="PTHR43198:SF2">
    <property type="entry name" value="SI:CH1073-67J19.1-RELATED"/>
    <property type="match status" value="1"/>
</dbReference>
<comment type="caution">
    <text evidence="3">The sequence shown here is derived from an EMBL/GenBank/DDBJ whole genome shotgun (WGS) entry which is preliminary data.</text>
</comment>
<accession>A0A1E3GXZ6</accession>
<dbReference type="EMBL" id="MCRJ01000125">
    <property type="protein sequence ID" value="ODN68894.1"/>
    <property type="molecule type" value="Genomic_DNA"/>
</dbReference>
<proteinExistence type="inferred from homology"/>
<evidence type="ECO:0000259" key="2">
    <source>
        <dbReference type="Pfam" id="PF03070"/>
    </source>
</evidence>
<gene>
    <name evidence="3" type="primary">tenA_2</name>
    <name evidence="3" type="ORF">A6302_03819</name>
</gene>
<dbReference type="InterPro" id="IPR027574">
    <property type="entry name" value="Thiaminase_II"/>
</dbReference>
<protein>
    <recommendedName>
        <fullName evidence="1">Aminopyrimidine aminohydrolase</fullName>
        <ecNumber evidence="1">3.5.99.2</ecNumber>
    </recommendedName>
</protein>
<dbReference type="PANTHER" id="PTHR43198">
    <property type="entry name" value="BIFUNCTIONAL TH2 PROTEIN"/>
    <property type="match status" value="1"/>
</dbReference>
<dbReference type="Proteomes" id="UP000094622">
    <property type="component" value="Unassembled WGS sequence"/>
</dbReference>
<dbReference type="PATRIC" id="fig|1439726.3.peg.4027"/>
<keyword evidence="1" id="KW-0784">Thiamine biosynthesis</keyword>
<dbReference type="AlphaFoldDB" id="A0A1E3GXZ6"/>
<comment type="catalytic activity">
    <reaction evidence="1">
        <text>thiamine + H2O = 5-(2-hydroxyethyl)-4-methylthiazole + 4-amino-5-hydroxymethyl-2-methylpyrimidine + H(+)</text>
        <dbReference type="Rhea" id="RHEA:17509"/>
        <dbReference type="ChEBI" id="CHEBI:15377"/>
        <dbReference type="ChEBI" id="CHEBI:15378"/>
        <dbReference type="ChEBI" id="CHEBI:16892"/>
        <dbReference type="ChEBI" id="CHEBI:17957"/>
        <dbReference type="ChEBI" id="CHEBI:18385"/>
        <dbReference type="EC" id="3.5.99.2"/>
    </reaction>
</comment>
<comment type="similarity">
    <text evidence="1">Belongs to the TenA family.</text>
</comment>
<comment type="function">
    <text evidence="1">Catalyzes an amino-pyrimidine hydrolysis reaction at the C5' of the pyrimidine moiety of thiamine compounds, a reaction that is part of a thiamine salvage pathway.</text>
</comment>
<dbReference type="OrthoDB" id="34166at2"/>
<dbReference type="UniPathway" id="UPA00060"/>
<comment type="pathway">
    <text evidence="1">Cofactor biosynthesis; thiamine diphosphate biosynthesis.</text>
</comment>
<dbReference type="CDD" id="cd19367">
    <property type="entry name" value="TenA_C_ScTHI20-like"/>
    <property type="match status" value="1"/>
</dbReference>
<feature type="domain" description="Thiaminase-2/PQQC" evidence="2">
    <location>
        <begin position="15"/>
        <end position="218"/>
    </location>
</feature>
<dbReference type="GO" id="GO:0050334">
    <property type="term" value="F:thiaminase activity"/>
    <property type="evidence" value="ECO:0007669"/>
    <property type="project" value="UniProtKB-EC"/>
</dbReference>
<dbReference type="InterPro" id="IPR050967">
    <property type="entry name" value="Thiamine_Salvage_TenA"/>
</dbReference>
<dbReference type="GO" id="GO:0009229">
    <property type="term" value="P:thiamine diphosphate biosynthetic process"/>
    <property type="evidence" value="ECO:0007669"/>
    <property type="project" value="UniProtKB-UniPathway"/>
</dbReference>
<dbReference type="NCBIfam" id="TIGR04306">
    <property type="entry name" value="salvage_TenA"/>
    <property type="match status" value="1"/>
</dbReference>
<dbReference type="EC" id="3.5.99.2" evidence="1"/>
<dbReference type="SUPFAM" id="SSF48613">
    <property type="entry name" value="Heme oxygenase-like"/>
    <property type="match status" value="1"/>
</dbReference>
<dbReference type="Gene3D" id="1.20.910.10">
    <property type="entry name" value="Heme oxygenase-like"/>
    <property type="match status" value="1"/>
</dbReference>
<dbReference type="GO" id="GO:0009228">
    <property type="term" value="P:thiamine biosynthetic process"/>
    <property type="evidence" value="ECO:0007669"/>
    <property type="project" value="UniProtKB-KW"/>
</dbReference>
<keyword evidence="4" id="KW-1185">Reference proteome</keyword>
<evidence type="ECO:0000256" key="1">
    <source>
        <dbReference type="RuleBase" id="RU363093"/>
    </source>
</evidence>
<reference evidence="3 4" key="1">
    <citation type="submission" date="2016-07" db="EMBL/GenBank/DDBJ databases">
        <title>Draft Genome Sequence of Methylobrevis pamukkalensis PK2.</title>
        <authorList>
            <person name="Vasilenko O.V."/>
            <person name="Doronina N.V."/>
            <person name="Shmareva M.N."/>
            <person name="Tarlachkov S.V."/>
            <person name="Mustakhimov I."/>
            <person name="Trotsenko Y.A."/>
        </authorList>
    </citation>
    <scope>NUCLEOTIDE SEQUENCE [LARGE SCALE GENOMIC DNA]</scope>
    <source>
        <strain evidence="3 4">PK2</strain>
    </source>
</reference>
<dbReference type="InterPro" id="IPR016084">
    <property type="entry name" value="Haem_Oase-like_multi-hlx"/>
</dbReference>
<dbReference type="Pfam" id="PF03070">
    <property type="entry name" value="TENA_THI-4"/>
    <property type="match status" value="1"/>
</dbReference>
<organism evidence="3 4">
    <name type="scientific">Methylobrevis pamukkalensis</name>
    <dbReference type="NCBI Taxonomy" id="1439726"/>
    <lineage>
        <taxon>Bacteria</taxon>
        <taxon>Pseudomonadati</taxon>
        <taxon>Pseudomonadota</taxon>
        <taxon>Alphaproteobacteria</taxon>
        <taxon>Hyphomicrobiales</taxon>
        <taxon>Pleomorphomonadaceae</taxon>
        <taxon>Methylobrevis</taxon>
    </lineage>
</organism>
<name>A0A1E3GXZ6_9HYPH</name>
<evidence type="ECO:0000313" key="3">
    <source>
        <dbReference type="EMBL" id="ODN68894.1"/>
    </source>
</evidence>
<keyword evidence="1 3" id="KW-0378">Hydrolase</keyword>
<dbReference type="RefSeq" id="WP_069308063.1">
    <property type="nucleotide sequence ID" value="NZ_MCRJ01000125.1"/>
</dbReference>
<evidence type="ECO:0000313" key="4">
    <source>
        <dbReference type="Proteomes" id="UP000094622"/>
    </source>
</evidence>
<comment type="catalytic activity">
    <reaction evidence="1">
        <text>4-amino-5-aminomethyl-2-methylpyrimidine + H2O = 4-amino-5-hydroxymethyl-2-methylpyrimidine + NH4(+)</text>
        <dbReference type="Rhea" id="RHEA:31799"/>
        <dbReference type="ChEBI" id="CHEBI:15377"/>
        <dbReference type="ChEBI" id="CHEBI:16892"/>
        <dbReference type="ChEBI" id="CHEBI:28938"/>
        <dbReference type="ChEBI" id="CHEBI:63416"/>
        <dbReference type="EC" id="3.5.99.2"/>
    </reaction>
</comment>
<dbReference type="InterPro" id="IPR004305">
    <property type="entry name" value="Thiaminase-2/PQQC"/>
</dbReference>